<dbReference type="EnsemblMetazoa" id="GAUT007153-RA">
    <property type="protein sequence ID" value="GAUT007153-PA"/>
    <property type="gene ID" value="GAUT007153"/>
</dbReference>
<accession>A0A1A9UJT1</accession>
<protein>
    <submittedName>
        <fullName evidence="2">Uncharacterized protein</fullName>
    </submittedName>
</protein>
<evidence type="ECO:0000313" key="2">
    <source>
        <dbReference type="EnsemblMetazoa" id="GAUT007153-PA"/>
    </source>
</evidence>
<evidence type="ECO:0000256" key="1">
    <source>
        <dbReference type="SAM" id="Phobius"/>
    </source>
</evidence>
<keyword evidence="3" id="KW-1185">Reference proteome</keyword>
<dbReference type="Proteomes" id="UP000078200">
    <property type="component" value="Unassembled WGS sequence"/>
</dbReference>
<organism evidence="2 3">
    <name type="scientific">Glossina austeni</name>
    <name type="common">Savannah tsetse fly</name>
    <dbReference type="NCBI Taxonomy" id="7395"/>
    <lineage>
        <taxon>Eukaryota</taxon>
        <taxon>Metazoa</taxon>
        <taxon>Ecdysozoa</taxon>
        <taxon>Arthropoda</taxon>
        <taxon>Hexapoda</taxon>
        <taxon>Insecta</taxon>
        <taxon>Pterygota</taxon>
        <taxon>Neoptera</taxon>
        <taxon>Endopterygota</taxon>
        <taxon>Diptera</taxon>
        <taxon>Brachycera</taxon>
        <taxon>Muscomorpha</taxon>
        <taxon>Hippoboscoidea</taxon>
        <taxon>Glossinidae</taxon>
        <taxon>Glossina</taxon>
    </lineage>
</organism>
<proteinExistence type="predicted"/>
<evidence type="ECO:0000313" key="3">
    <source>
        <dbReference type="Proteomes" id="UP000078200"/>
    </source>
</evidence>
<keyword evidence="1" id="KW-0812">Transmembrane</keyword>
<dbReference type="AlphaFoldDB" id="A0A1A9UJT1"/>
<reference evidence="2" key="1">
    <citation type="submission" date="2020-05" db="UniProtKB">
        <authorList>
            <consortium name="EnsemblMetazoa"/>
        </authorList>
    </citation>
    <scope>IDENTIFICATION</scope>
    <source>
        <strain evidence="2">TTRI</strain>
    </source>
</reference>
<name>A0A1A9UJT1_GLOAU</name>
<sequence length="107" mass="12259">MNKSNSCMHIKSINNYWVIENVVTPFQSESKQSEALDVILTLIFSYVLGDLSVNLIFQSCLRTKNVLIKSPIPDYRKDKRIAVEQIYLAYLGHEHSGYGENCASFRL</sequence>
<keyword evidence="1" id="KW-1133">Transmembrane helix</keyword>
<keyword evidence="1" id="KW-0472">Membrane</keyword>
<dbReference type="VEuPathDB" id="VectorBase:GAUT007153"/>
<feature type="transmembrane region" description="Helical" evidence="1">
    <location>
        <begin position="38"/>
        <end position="57"/>
    </location>
</feature>